<comment type="caution">
    <text evidence="3">The sequence shown here is derived from an EMBL/GenBank/DDBJ whole genome shotgun (WGS) entry which is preliminary data.</text>
</comment>
<sequence length="1135" mass="127095">MTLNLRNWLVEHHMELIQLRLSGSQLAGIAFRIAQDMEIKSLTPFNISVLTEVLELPFQAAWQAAAPISRLSVSLLRILNRKRPLKRNEGTWLTFQVAYLNALQEIVEQESQLKRVWANRAEVPTAQGAVETLSNPQLLALVKTLRPGRLTDSQAEQALSIIADSFLVQQMNNLAKAWFVANGAEETEAQLLTQRLSHGLPGHLLTVIAENPLPLAQLQKFVRLGNLSSWRDPATHKHSPGNPEFATTGLSSNLNREYYRARLLQSLSEPLLAELFSLQDLYVPLKGVEVHLGAGKVLEATNASGRLGYKQPAIFTYPMSEDFPVSGVEKARLQDNSQPQTSLLPLQASPPKAEDLMKWAMSQLEDHTSIAVIEAEPGGGKTSFCQIWAAQIAREVYPRWMPVLIRLRDVSLGQTLEQTLDTALPIGRFSDHDGWLSSIYPPCLLILDGLDELAHSPRKSSQLRAFLNQVMLFNQQHLDESGLPRHKLILTSRSTTLDCLIGNYWHSSRFTSPVPLRRMAIQPFAQDEFRQWFQQWAKLGSRSIAQAYFNFLKHGKVFQKQPIAKELATLVKRPLLLYLLGILHRDALVDKSIFQMNASELKFEIYERICRWLLGETAAKSNLTLELLREGLAHASRSAEAIANLLQGRHPQYLRRQMQVAALTILQTSQYQVPQTEIEKRLFGELATEVSIQPLPALFFHSGIPKGLKGERLKLESYNLYPENTSEEKPLTSSSPNSIIEFSHPNLGEYLAAQEIAAQLMKLTQEIQDQYGEITYVINDQLQVAKHLYALLGYGLLSNQVEELVIEGLRRQEKRNAKAFSFRVLFQCLYRFYRAYCRGRWLDEGIAHQTHSQLQVIHNSLNVLQIDAAVGINVFLLLCSGARAAQIPFWPCGNPDIPSEFDAEQLLSFIGRTTAISTTAFWQRVRHSLAQLQLAGACLNRAMLAEANLSRANLSAAELIGLNLRQANLQNTDLSWSSLAGTNLTDANLSGASLEGADLSGVNLTRATLTKANLANACLFQAQLDPDNREFAKSNGAIFSLEEFQTYKHSLVPKFSFTEDDKLSGEETTILVESAEGEPILPDAMVGNGLNEYNRPTEVIKNHFQEQKVSSEDEDDEDDEDAYADTVIIPPQAQL</sequence>
<feature type="domain" description="NACHT N-terminal Helical" evidence="2">
    <location>
        <begin position="37"/>
        <end position="278"/>
    </location>
</feature>
<name>A0A6B3N593_9CYAN</name>
<evidence type="ECO:0000256" key="1">
    <source>
        <dbReference type="SAM" id="MobiDB-lite"/>
    </source>
</evidence>
<dbReference type="Gene3D" id="3.40.50.300">
    <property type="entry name" value="P-loop containing nucleotide triphosphate hydrolases"/>
    <property type="match status" value="1"/>
</dbReference>
<gene>
    <name evidence="3" type="ORF">F6J89_03895</name>
</gene>
<dbReference type="InterPro" id="IPR001646">
    <property type="entry name" value="5peptide_repeat"/>
</dbReference>
<organism evidence="3">
    <name type="scientific">Symploca sp. SIO1C4</name>
    <dbReference type="NCBI Taxonomy" id="2607765"/>
    <lineage>
        <taxon>Bacteria</taxon>
        <taxon>Bacillati</taxon>
        <taxon>Cyanobacteriota</taxon>
        <taxon>Cyanophyceae</taxon>
        <taxon>Coleofasciculales</taxon>
        <taxon>Coleofasciculaceae</taxon>
        <taxon>Symploca</taxon>
    </lineage>
</organism>
<dbReference type="PANTHER" id="PTHR14136:SF17">
    <property type="entry name" value="BTB_POZ DOMAIN-CONTAINING PROTEIN KCTD9"/>
    <property type="match status" value="1"/>
</dbReference>
<dbReference type="Pfam" id="PF00805">
    <property type="entry name" value="Pentapeptide"/>
    <property type="match status" value="2"/>
</dbReference>
<dbReference type="SUPFAM" id="SSF141571">
    <property type="entry name" value="Pentapeptide repeat-like"/>
    <property type="match status" value="1"/>
</dbReference>
<evidence type="ECO:0000259" key="2">
    <source>
        <dbReference type="Pfam" id="PF22735"/>
    </source>
</evidence>
<accession>A0A6B3N593</accession>
<proteinExistence type="predicted"/>
<dbReference type="InterPro" id="IPR051082">
    <property type="entry name" value="Pentapeptide-BTB/POZ_domain"/>
</dbReference>
<dbReference type="InterPro" id="IPR027417">
    <property type="entry name" value="P-loop_NTPase"/>
</dbReference>
<dbReference type="EMBL" id="JAAHFQ010000049">
    <property type="protein sequence ID" value="NER26777.1"/>
    <property type="molecule type" value="Genomic_DNA"/>
</dbReference>
<reference evidence="3" key="1">
    <citation type="submission" date="2019-11" db="EMBL/GenBank/DDBJ databases">
        <title>Genomic insights into an expanded diversity of filamentous marine cyanobacteria reveals the extraordinary biosynthetic potential of Moorea and Okeania.</title>
        <authorList>
            <person name="Ferreira Leao T."/>
            <person name="Wang M."/>
            <person name="Moss N."/>
            <person name="Da Silva R."/>
            <person name="Sanders J."/>
            <person name="Nurk S."/>
            <person name="Gurevich A."/>
            <person name="Humphrey G."/>
            <person name="Reher R."/>
            <person name="Zhu Q."/>
            <person name="Belda-Ferre P."/>
            <person name="Glukhov E."/>
            <person name="Rex R."/>
            <person name="Dorrestein P.C."/>
            <person name="Knight R."/>
            <person name="Pevzner P."/>
            <person name="Gerwick W.H."/>
            <person name="Gerwick L."/>
        </authorList>
    </citation>
    <scope>NUCLEOTIDE SEQUENCE</scope>
    <source>
        <strain evidence="3">SIO1C4</strain>
    </source>
</reference>
<protein>
    <recommendedName>
        <fullName evidence="2">NACHT N-terminal Helical domain-containing protein</fullName>
    </recommendedName>
</protein>
<dbReference type="AlphaFoldDB" id="A0A6B3N593"/>
<dbReference type="InterPro" id="IPR054568">
    <property type="entry name" value="NNH3"/>
</dbReference>
<dbReference type="PANTHER" id="PTHR14136">
    <property type="entry name" value="BTB_POZ DOMAIN-CONTAINING PROTEIN KCTD9"/>
    <property type="match status" value="1"/>
</dbReference>
<feature type="region of interest" description="Disordered" evidence="1">
    <location>
        <begin position="1105"/>
        <end position="1135"/>
    </location>
</feature>
<dbReference type="SUPFAM" id="SSF52540">
    <property type="entry name" value="P-loop containing nucleoside triphosphate hydrolases"/>
    <property type="match status" value="1"/>
</dbReference>
<dbReference type="Gene3D" id="2.160.20.80">
    <property type="entry name" value="E3 ubiquitin-protein ligase SopA"/>
    <property type="match status" value="1"/>
</dbReference>
<evidence type="ECO:0000313" key="3">
    <source>
        <dbReference type="EMBL" id="NER26777.1"/>
    </source>
</evidence>
<dbReference type="Pfam" id="PF22735">
    <property type="entry name" value="NNH3"/>
    <property type="match status" value="1"/>
</dbReference>
<feature type="compositionally biased region" description="Acidic residues" evidence="1">
    <location>
        <begin position="1112"/>
        <end position="1123"/>
    </location>
</feature>